<comment type="similarity">
    <text evidence="10 11">Belongs to the TonB-dependent receptor family.</text>
</comment>
<keyword evidence="6 11" id="KW-0798">TonB box</keyword>
<dbReference type="Pfam" id="PF07715">
    <property type="entry name" value="Plug"/>
    <property type="match status" value="1"/>
</dbReference>
<protein>
    <submittedName>
        <fullName evidence="14">TonB-dependent receptor</fullName>
    </submittedName>
</protein>
<accession>A0ABT3NA46</accession>
<evidence type="ECO:0000256" key="5">
    <source>
        <dbReference type="ARBA" id="ARBA00022729"/>
    </source>
</evidence>
<dbReference type="Gene3D" id="2.40.170.20">
    <property type="entry name" value="TonB-dependent receptor, beta-barrel domain"/>
    <property type="match status" value="1"/>
</dbReference>
<dbReference type="InterPro" id="IPR000531">
    <property type="entry name" value="Beta-barrel_TonB"/>
</dbReference>
<evidence type="ECO:0000256" key="7">
    <source>
        <dbReference type="ARBA" id="ARBA00023136"/>
    </source>
</evidence>
<dbReference type="InterPro" id="IPR037066">
    <property type="entry name" value="Plug_dom_sf"/>
</dbReference>
<dbReference type="EMBL" id="JAPFPW010000008">
    <property type="protein sequence ID" value="MCW7754051.1"/>
    <property type="molecule type" value="Genomic_DNA"/>
</dbReference>
<dbReference type="SUPFAM" id="SSF56935">
    <property type="entry name" value="Porins"/>
    <property type="match status" value="1"/>
</dbReference>
<dbReference type="Proteomes" id="UP001209681">
    <property type="component" value="Unassembled WGS sequence"/>
</dbReference>
<evidence type="ECO:0000259" key="12">
    <source>
        <dbReference type="Pfam" id="PF00593"/>
    </source>
</evidence>
<comment type="caution">
    <text evidence="14">The sequence shown here is derived from an EMBL/GenBank/DDBJ whole genome shotgun (WGS) entry which is preliminary data.</text>
</comment>
<keyword evidence="9 10" id="KW-0998">Cell outer membrane</keyword>
<keyword evidence="8 14" id="KW-0675">Receptor</keyword>
<reference evidence="14 15" key="1">
    <citation type="submission" date="2022-11" db="EMBL/GenBank/DDBJ databases">
        <title>Desulfobotulus tamanensis H1 sp. nov. - anaerobic, alkaliphilic, sulphate reducing bacterium isolated from terrestrial mud volcano.</title>
        <authorList>
            <person name="Frolova A."/>
            <person name="Merkel A.Y."/>
            <person name="Slobodkin A.I."/>
        </authorList>
    </citation>
    <scope>NUCLEOTIDE SEQUENCE [LARGE SCALE GENOMIC DNA]</scope>
    <source>
        <strain evidence="14 15">H1</strain>
    </source>
</reference>
<keyword evidence="3 10" id="KW-1134">Transmembrane beta strand</keyword>
<proteinExistence type="inferred from homology"/>
<dbReference type="Gene3D" id="2.170.130.10">
    <property type="entry name" value="TonB-dependent receptor, plug domain"/>
    <property type="match status" value="1"/>
</dbReference>
<comment type="subcellular location">
    <subcellularLocation>
        <location evidence="1 10">Cell outer membrane</location>
        <topology evidence="1 10">Multi-pass membrane protein</topology>
    </subcellularLocation>
</comment>
<evidence type="ECO:0000313" key="15">
    <source>
        <dbReference type="Proteomes" id="UP001209681"/>
    </source>
</evidence>
<dbReference type="InterPro" id="IPR012910">
    <property type="entry name" value="Plug_dom"/>
</dbReference>
<keyword evidence="7 10" id="KW-0472">Membrane</keyword>
<dbReference type="InterPro" id="IPR036942">
    <property type="entry name" value="Beta-barrel_TonB_sf"/>
</dbReference>
<organism evidence="14 15">
    <name type="scientific">Desulfobotulus pelophilus</name>
    <dbReference type="NCBI Taxonomy" id="2823377"/>
    <lineage>
        <taxon>Bacteria</taxon>
        <taxon>Pseudomonadati</taxon>
        <taxon>Thermodesulfobacteriota</taxon>
        <taxon>Desulfobacteria</taxon>
        <taxon>Desulfobacterales</taxon>
        <taxon>Desulfobacteraceae</taxon>
        <taxon>Desulfobotulus</taxon>
    </lineage>
</organism>
<evidence type="ECO:0000256" key="1">
    <source>
        <dbReference type="ARBA" id="ARBA00004571"/>
    </source>
</evidence>
<keyword evidence="2 10" id="KW-0813">Transport</keyword>
<evidence type="ECO:0000256" key="10">
    <source>
        <dbReference type="PROSITE-ProRule" id="PRU01360"/>
    </source>
</evidence>
<evidence type="ECO:0000313" key="14">
    <source>
        <dbReference type="EMBL" id="MCW7754051.1"/>
    </source>
</evidence>
<evidence type="ECO:0000256" key="3">
    <source>
        <dbReference type="ARBA" id="ARBA00022452"/>
    </source>
</evidence>
<dbReference type="CDD" id="cd01347">
    <property type="entry name" value="ligand_gated_channel"/>
    <property type="match status" value="1"/>
</dbReference>
<feature type="domain" description="TonB-dependent receptor plug" evidence="13">
    <location>
        <begin position="47"/>
        <end position="153"/>
    </location>
</feature>
<sequence length="629" mass="70721">MNSYYWKGGLWCLSLIVVAGWVYAKEVPGDTELSQVVVSASRTEQRLADTPRPTYVITAEEIEARQPQNIQVLLREIPGLQVVERTGSWGGGGSVRLMGLDAHHTLVLVDGQRFIGGNDVVDIASIPVEAIERIEVVKGPGSALYGSDALGGVVQIFTKKAKEGSALRGGVAAGSRNRFRGHAGADYGSEKYGIRMDYTYRRDDGIEQPKDKSRWEALSTTINYAASESVNFTFTPLFTRQVTTDDSQKQGGQTVIQERIQERSGMNALVDFRPDALTKLHTRASYIAHDHRREDGSLEQLAQSWEFETGASRIFGRHTLSAGYAYLGEKIEDKATHIPASQKTHSIPGDSADQDTHSFYLQDAMDFGRTLVTIGGQVGYHEDWDTECNPQAGLVFRAMDTLHLRASVGRAFAGPSLLKRYAEMPRQRRQFIVRPNADLKPEKSISWQAGFDWEATPAVLIRASFFRNEIDDLIVTVPVDYTQTPRLETYANIGEAVTQGVEWSASWRVFEGFRATLTHSYTDTEDKSTGKKLTDRPEHRAGLDLDYHFRYPDIRFRLTGSWTGERDTMDGNTRKSLSSYETFDLAVTWKPVPQMELFTRIENLTNEKNIEDEWRLDGTEWMAGMKFYF</sequence>
<evidence type="ECO:0000256" key="2">
    <source>
        <dbReference type="ARBA" id="ARBA00022448"/>
    </source>
</evidence>
<name>A0ABT3NA46_9BACT</name>
<evidence type="ECO:0000256" key="9">
    <source>
        <dbReference type="ARBA" id="ARBA00023237"/>
    </source>
</evidence>
<keyword evidence="4 10" id="KW-0812">Transmembrane</keyword>
<evidence type="ECO:0000256" key="11">
    <source>
        <dbReference type="RuleBase" id="RU003357"/>
    </source>
</evidence>
<evidence type="ECO:0000259" key="13">
    <source>
        <dbReference type="Pfam" id="PF07715"/>
    </source>
</evidence>
<dbReference type="InterPro" id="IPR039426">
    <property type="entry name" value="TonB-dep_rcpt-like"/>
</dbReference>
<evidence type="ECO:0000256" key="4">
    <source>
        <dbReference type="ARBA" id="ARBA00022692"/>
    </source>
</evidence>
<feature type="domain" description="TonB-dependent receptor-like beta-barrel" evidence="12">
    <location>
        <begin position="183"/>
        <end position="604"/>
    </location>
</feature>
<dbReference type="RefSeq" id="WP_265424936.1">
    <property type="nucleotide sequence ID" value="NZ_JAPFPW010000008.1"/>
</dbReference>
<keyword evidence="5" id="KW-0732">Signal</keyword>
<dbReference type="PROSITE" id="PS52016">
    <property type="entry name" value="TONB_DEPENDENT_REC_3"/>
    <property type="match status" value="1"/>
</dbReference>
<evidence type="ECO:0000256" key="8">
    <source>
        <dbReference type="ARBA" id="ARBA00023170"/>
    </source>
</evidence>
<evidence type="ECO:0000256" key="6">
    <source>
        <dbReference type="ARBA" id="ARBA00023077"/>
    </source>
</evidence>
<keyword evidence="15" id="KW-1185">Reference proteome</keyword>
<gene>
    <name evidence="14" type="ORF">OOT00_08635</name>
</gene>
<dbReference type="PANTHER" id="PTHR30069">
    <property type="entry name" value="TONB-DEPENDENT OUTER MEMBRANE RECEPTOR"/>
    <property type="match status" value="1"/>
</dbReference>
<dbReference type="PANTHER" id="PTHR30069:SF29">
    <property type="entry name" value="HEMOGLOBIN AND HEMOGLOBIN-HAPTOGLOBIN-BINDING PROTEIN 1-RELATED"/>
    <property type="match status" value="1"/>
</dbReference>
<dbReference type="Pfam" id="PF00593">
    <property type="entry name" value="TonB_dep_Rec_b-barrel"/>
    <property type="match status" value="1"/>
</dbReference>